<dbReference type="GO" id="GO:0003713">
    <property type="term" value="F:transcription coactivator activity"/>
    <property type="evidence" value="ECO:0007669"/>
    <property type="project" value="TreeGrafter"/>
</dbReference>
<dbReference type="GO" id="GO:0006357">
    <property type="term" value="P:regulation of transcription by RNA polymerase II"/>
    <property type="evidence" value="ECO:0007669"/>
    <property type="project" value="TreeGrafter"/>
</dbReference>
<feature type="region of interest" description="Disordered" evidence="1">
    <location>
        <begin position="120"/>
        <end position="145"/>
    </location>
</feature>
<organism evidence="2 3">
    <name type="scientific">Prunus yedoensis var. nudiflora</name>
    <dbReference type="NCBI Taxonomy" id="2094558"/>
    <lineage>
        <taxon>Eukaryota</taxon>
        <taxon>Viridiplantae</taxon>
        <taxon>Streptophyta</taxon>
        <taxon>Embryophyta</taxon>
        <taxon>Tracheophyta</taxon>
        <taxon>Spermatophyta</taxon>
        <taxon>Magnoliopsida</taxon>
        <taxon>eudicotyledons</taxon>
        <taxon>Gunneridae</taxon>
        <taxon>Pentapetalae</taxon>
        <taxon>rosids</taxon>
        <taxon>fabids</taxon>
        <taxon>Rosales</taxon>
        <taxon>Rosaceae</taxon>
        <taxon>Amygdaloideae</taxon>
        <taxon>Amygdaleae</taxon>
        <taxon>Prunus</taxon>
    </lineage>
</organism>
<evidence type="ECO:0000313" key="3">
    <source>
        <dbReference type="Proteomes" id="UP000250321"/>
    </source>
</evidence>
<dbReference type="EMBL" id="PJQY01000132">
    <property type="protein sequence ID" value="PQQ17889.1"/>
    <property type="molecule type" value="Genomic_DNA"/>
</dbReference>
<accession>A0A314ZF03</accession>
<proteinExistence type="predicted"/>
<evidence type="ECO:0000256" key="1">
    <source>
        <dbReference type="SAM" id="MobiDB-lite"/>
    </source>
</evidence>
<dbReference type="PANTHER" id="PTHR21277">
    <property type="entry name" value="TRANSCRIPTIONAL ADAPTER 1"/>
    <property type="match status" value="1"/>
</dbReference>
<reference evidence="2 3" key="1">
    <citation type="submission" date="2018-02" db="EMBL/GenBank/DDBJ databases">
        <title>Draft genome of wild Prunus yedoensis var. nudiflora.</title>
        <authorList>
            <person name="Baek S."/>
            <person name="Kim J.-H."/>
            <person name="Choi K."/>
            <person name="Kim G.-B."/>
            <person name="Cho A."/>
            <person name="Jang H."/>
            <person name="Shin C.-H."/>
            <person name="Yu H.-J."/>
            <person name="Mun J.-H."/>
        </authorList>
    </citation>
    <scope>NUCLEOTIDE SEQUENCE [LARGE SCALE GENOMIC DNA]</scope>
    <source>
        <strain evidence="3">cv. Jeju island</strain>
        <tissue evidence="2">Leaf</tissue>
    </source>
</reference>
<dbReference type="PANTHER" id="PTHR21277:SF44">
    <property type="entry name" value="TRANSCRIPTIONAL REGULATOR OF RNA POLII, SAGA, SUBUNIT"/>
    <property type="match status" value="1"/>
</dbReference>
<dbReference type="InterPro" id="IPR024738">
    <property type="entry name" value="Hfi1/Tada1"/>
</dbReference>
<dbReference type="CDD" id="cd22933">
    <property type="entry name" value="HFD_HFI1"/>
    <property type="match status" value="1"/>
</dbReference>
<protein>
    <submittedName>
        <fullName evidence="2">Uncharacterized protein</fullName>
    </submittedName>
</protein>
<dbReference type="OrthoDB" id="10264870at2759"/>
<feature type="compositionally biased region" description="Basic and acidic residues" evidence="1">
    <location>
        <begin position="125"/>
        <end position="135"/>
    </location>
</feature>
<dbReference type="Pfam" id="PF12767">
    <property type="entry name" value="SAGA-Tad1"/>
    <property type="match status" value="1"/>
</dbReference>
<dbReference type="AlphaFoldDB" id="A0A314ZF03"/>
<keyword evidence="3" id="KW-1185">Reference proteome</keyword>
<sequence length="384" mass="42849">MLSNQSYSRIDTSELKFTIVQKIGHQRAEKYFDLTRRLFGLKISKCDFNKFCIRTIGRENVHLHNRLIRSIIKNACLARTPPLTGIRKTGGALNAKVAIGYQKSCAQPVYGDAFPQCPRKGRSAVNRDRKCRDRPSPLGPNGKPQNIAYEELISKAHEQQSPTELFSLDSRPPIEVASEDEEEVEQVAGSPAIQSRSPVTAPFGISMYLGGSRKAFPNVSVCGGTYHRETCENCGELPDTKSLRSRLERKLEMEGIGVSVDSVNLLNNGLDTFLKRLLEPCIRLAGTRHGDEHLKQLNGLYICGSNGTLRGGRMQRETKSTYASMLDFCAAVELNPQILGENWAIQLEKIVCIVEKERKVVEGAQLDLKPQLNIKDQKALFEEC</sequence>
<evidence type="ECO:0000313" key="2">
    <source>
        <dbReference type="EMBL" id="PQQ17889.1"/>
    </source>
</evidence>
<comment type="caution">
    <text evidence="2">The sequence shown here is derived from an EMBL/GenBank/DDBJ whole genome shotgun (WGS) entry which is preliminary data.</text>
</comment>
<dbReference type="STRING" id="2094558.A0A314ZF03"/>
<gene>
    <name evidence="2" type="ORF">Pyn_31520</name>
</gene>
<dbReference type="GO" id="GO:0000124">
    <property type="term" value="C:SAGA complex"/>
    <property type="evidence" value="ECO:0007669"/>
    <property type="project" value="TreeGrafter"/>
</dbReference>
<name>A0A314ZF03_PRUYE</name>
<dbReference type="Proteomes" id="UP000250321">
    <property type="component" value="Unassembled WGS sequence"/>
</dbReference>